<sequence>MRKIDVNEEIIVFVIYNGTKNWYISDKEIWFLDKQKRINLYSNLGYEIKEEYIDERRKNLLILDTKNADIFLSRIKKDKVLSSQLREALLELQKNEEEKWRYNYMPSLYIDFDKKELLSMYSEPASYEDYVPFGWKSDFRDFNELIPKEYFYWK</sequence>
<dbReference type="AlphaFoldDB" id="A0A2S7F5Q1"/>
<reference evidence="1 2" key="1">
    <citation type="submission" date="2016-01" db="EMBL/GenBank/DDBJ databases">
        <title>Characterization of the Clostridium difficile lineages that are prevalent in Hong Kong and China.</title>
        <authorList>
            <person name="Kwok J.S.-L."/>
            <person name="Lam W.-Y."/>
            <person name="Ip M."/>
            <person name="Chan T.-F."/>
            <person name="Hawkey P.M."/>
            <person name="Tsui S.K.-W."/>
        </authorList>
    </citation>
    <scope>NUCLEOTIDE SEQUENCE [LARGE SCALE GENOMIC DNA]</scope>
    <source>
        <strain evidence="1 2">300064</strain>
    </source>
</reference>
<accession>A0A2S7F5Q1</accession>
<gene>
    <name evidence="1" type="ORF">AWN73_19740</name>
</gene>
<name>A0A2S7F5Q1_CLOBU</name>
<dbReference type="Proteomes" id="UP000238081">
    <property type="component" value="Unassembled WGS sequence"/>
</dbReference>
<comment type="caution">
    <text evidence="1">The sequence shown here is derived from an EMBL/GenBank/DDBJ whole genome shotgun (WGS) entry which is preliminary data.</text>
</comment>
<dbReference type="RefSeq" id="WP_043667365.1">
    <property type="nucleotide sequence ID" value="NZ_CP191154.1"/>
</dbReference>
<evidence type="ECO:0000313" key="1">
    <source>
        <dbReference type="EMBL" id="PPV12150.1"/>
    </source>
</evidence>
<organism evidence="1 2">
    <name type="scientific">Clostridium butyricum</name>
    <dbReference type="NCBI Taxonomy" id="1492"/>
    <lineage>
        <taxon>Bacteria</taxon>
        <taxon>Bacillati</taxon>
        <taxon>Bacillota</taxon>
        <taxon>Clostridia</taxon>
        <taxon>Eubacteriales</taxon>
        <taxon>Clostridiaceae</taxon>
        <taxon>Clostridium</taxon>
    </lineage>
</organism>
<evidence type="ECO:0000313" key="2">
    <source>
        <dbReference type="Proteomes" id="UP000238081"/>
    </source>
</evidence>
<dbReference type="EMBL" id="LRDH01000159">
    <property type="protein sequence ID" value="PPV12150.1"/>
    <property type="molecule type" value="Genomic_DNA"/>
</dbReference>
<proteinExistence type="predicted"/>
<protein>
    <submittedName>
        <fullName evidence="1">Uncharacterized protein</fullName>
    </submittedName>
</protein>